<dbReference type="EMBL" id="MPUH01001505">
    <property type="protein sequence ID" value="OMJ67397.1"/>
    <property type="molecule type" value="Genomic_DNA"/>
</dbReference>
<reference evidence="2 3" key="1">
    <citation type="submission" date="2016-11" db="EMBL/GenBank/DDBJ databases">
        <title>The macronuclear genome of Stentor coeruleus: a giant cell with tiny introns.</title>
        <authorList>
            <person name="Slabodnick M."/>
            <person name="Ruby J.G."/>
            <person name="Reiff S.B."/>
            <person name="Swart E.C."/>
            <person name="Gosai S."/>
            <person name="Prabakaran S."/>
            <person name="Witkowska E."/>
            <person name="Larue G.E."/>
            <person name="Fisher S."/>
            <person name="Freeman R.M."/>
            <person name="Gunawardena J."/>
            <person name="Chu W."/>
            <person name="Stover N.A."/>
            <person name="Gregory B.D."/>
            <person name="Nowacki M."/>
            <person name="Derisi J."/>
            <person name="Roy S.W."/>
            <person name="Marshall W.F."/>
            <person name="Sood P."/>
        </authorList>
    </citation>
    <scope>NUCLEOTIDE SEQUENCE [LARGE SCALE GENOMIC DNA]</scope>
    <source>
        <strain evidence="2">WM001</strain>
    </source>
</reference>
<accession>A0A1R2ASA5</accession>
<dbReference type="AlphaFoldDB" id="A0A1R2ASA5"/>
<gene>
    <name evidence="2" type="ORF">SteCoe_35452</name>
</gene>
<evidence type="ECO:0000313" key="3">
    <source>
        <dbReference type="Proteomes" id="UP000187209"/>
    </source>
</evidence>
<keyword evidence="3" id="KW-1185">Reference proteome</keyword>
<feature type="compositionally biased region" description="Polar residues" evidence="1">
    <location>
        <begin position="133"/>
        <end position="142"/>
    </location>
</feature>
<feature type="region of interest" description="Disordered" evidence="1">
    <location>
        <begin position="123"/>
        <end position="142"/>
    </location>
</feature>
<name>A0A1R2ASA5_9CILI</name>
<dbReference type="Proteomes" id="UP000187209">
    <property type="component" value="Unassembled WGS sequence"/>
</dbReference>
<evidence type="ECO:0000313" key="2">
    <source>
        <dbReference type="EMBL" id="OMJ67397.1"/>
    </source>
</evidence>
<evidence type="ECO:0000256" key="1">
    <source>
        <dbReference type="SAM" id="MobiDB-lite"/>
    </source>
</evidence>
<sequence>MFKSQIKNYNELKERIDKIQGENLSEEVFTNLESLWKNHKIILPKLEKYCKGVRIIAEMLVFLAEYKVKKNTLDLSIEEFKGYKKKALMTKSKIKEVNAQILIIEEKISEVKIMISAFDKSKNKNEDLDTSDRSSYTSPVCNGKRSVSTNPFTNGTASGGILHYRKNTEIGHKPLIPGFKVKHDESYFESPKVHVKEDEIFSIFNDNSVSIGCCRPKFFCF</sequence>
<proteinExistence type="predicted"/>
<feature type="compositionally biased region" description="Basic and acidic residues" evidence="1">
    <location>
        <begin position="123"/>
        <end position="132"/>
    </location>
</feature>
<comment type="caution">
    <text evidence="2">The sequence shown here is derived from an EMBL/GenBank/DDBJ whole genome shotgun (WGS) entry which is preliminary data.</text>
</comment>
<protein>
    <submittedName>
        <fullName evidence="2">Uncharacterized protein</fullName>
    </submittedName>
</protein>
<organism evidence="2 3">
    <name type="scientific">Stentor coeruleus</name>
    <dbReference type="NCBI Taxonomy" id="5963"/>
    <lineage>
        <taxon>Eukaryota</taxon>
        <taxon>Sar</taxon>
        <taxon>Alveolata</taxon>
        <taxon>Ciliophora</taxon>
        <taxon>Postciliodesmatophora</taxon>
        <taxon>Heterotrichea</taxon>
        <taxon>Heterotrichida</taxon>
        <taxon>Stentoridae</taxon>
        <taxon>Stentor</taxon>
    </lineage>
</organism>